<evidence type="ECO:0000313" key="2">
    <source>
        <dbReference type="EMBL" id="NOV42988.1"/>
    </source>
</evidence>
<feature type="chain" id="PRO_5026864104" evidence="1">
    <location>
        <begin position="16"/>
        <end position="92"/>
    </location>
</feature>
<feature type="signal peptide" evidence="1">
    <location>
        <begin position="1"/>
        <end position="15"/>
    </location>
</feature>
<accession>A0A6M2DCS7</accession>
<protein>
    <submittedName>
        <fullName evidence="2">Putative secreted protein</fullName>
    </submittedName>
</protein>
<dbReference type="AlphaFoldDB" id="A0A6M2DCS7"/>
<evidence type="ECO:0000256" key="1">
    <source>
        <dbReference type="SAM" id="SignalP"/>
    </source>
</evidence>
<reference evidence="2" key="1">
    <citation type="submission" date="2019-09" db="EMBL/GenBank/DDBJ databases">
        <title>Organ-specific transcriptomic study of the physiology of the cattle tick, Rhipicephalus microplus.</title>
        <authorList>
            <person name="Tirloni L."/>
            <person name="Braz G."/>
            <person name="Gandara A.C.P."/>
            <person name="Sabadin G.A."/>
            <person name="da Silva R.M."/>
            <person name="Guizzo M.G."/>
            <person name="Machado J.A."/>
            <person name="Costa E.P."/>
            <person name="Gomes H.F."/>
            <person name="Moraes J."/>
            <person name="Mota M.B.S."/>
            <person name="Mesquita R.D."/>
            <person name="Alvarenga P.H."/>
            <person name="Alves F."/>
            <person name="Seixas A."/>
            <person name="da Fonseca R.N."/>
            <person name="Fogaca A."/>
            <person name="Logullo C."/>
            <person name="Tanaka A."/>
            <person name="Daffre S."/>
            <person name="Termignoni C."/>
            <person name="Vaz I.S.Jr."/>
            <person name="Oliveira P.L."/>
            <person name="Ribeiro J.M."/>
        </authorList>
    </citation>
    <scope>NUCLEOTIDE SEQUENCE</scope>
    <source>
        <strain evidence="2">Porto Alegre</strain>
    </source>
</reference>
<name>A0A6M2DCS7_RHIMP</name>
<keyword evidence="1" id="KW-0732">Signal</keyword>
<organism evidence="2">
    <name type="scientific">Rhipicephalus microplus</name>
    <name type="common">Cattle tick</name>
    <name type="synonym">Boophilus microplus</name>
    <dbReference type="NCBI Taxonomy" id="6941"/>
    <lineage>
        <taxon>Eukaryota</taxon>
        <taxon>Metazoa</taxon>
        <taxon>Ecdysozoa</taxon>
        <taxon>Arthropoda</taxon>
        <taxon>Chelicerata</taxon>
        <taxon>Arachnida</taxon>
        <taxon>Acari</taxon>
        <taxon>Parasitiformes</taxon>
        <taxon>Ixodida</taxon>
        <taxon>Ixodoidea</taxon>
        <taxon>Ixodidae</taxon>
        <taxon>Rhipicephalinae</taxon>
        <taxon>Rhipicephalus</taxon>
        <taxon>Boophilus</taxon>
    </lineage>
</organism>
<sequence length="92" mass="10786">MFCFFFFFFSAGVEQRSLSLPLCAALALRLTMRRHQYLCLSSTIFIIYIAYKRLYECTEHVRVKLGNIHVDARTASRRFSSVLLFARKHADN</sequence>
<proteinExistence type="predicted"/>
<dbReference type="EMBL" id="GHWJ01010251">
    <property type="protein sequence ID" value="NOV42988.1"/>
    <property type="molecule type" value="Transcribed_RNA"/>
</dbReference>